<keyword evidence="2" id="KW-1185">Reference proteome</keyword>
<dbReference type="Proteomes" id="UP001162164">
    <property type="component" value="Unassembled WGS sequence"/>
</dbReference>
<evidence type="ECO:0000313" key="1">
    <source>
        <dbReference type="EMBL" id="KAJ8978022.1"/>
    </source>
</evidence>
<dbReference type="EMBL" id="JAPWTJ010000484">
    <property type="protein sequence ID" value="KAJ8978022.1"/>
    <property type="molecule type" value="Genomic_DNA"/>
</dbReference>
<organism evidence="1 2">
    <name type="scientific">Molorchus minor</name>
    <dbReference type="NCBI Taxonomy" id="1323400"/>
    <lineage>
        <taxon>Eukaryota</taxon>
        <taxon>Metazoa</taxon>
        <taxon>Ecdysozoa</taxon>
        <taxon>Arthropoda</taxon>
        <taxon>Hexapoda</taxon>
        <taxon>Insecta</taxon>
        <taxon>Pterygota</taxon>
        <taxon>Neoptera</taxon>
        <taxon>Endopterygota</taxon>
        <taxon>Coleoptera</taxon>
        <taxon>Polyphaga</taxon>
        <taxon>Cucujiformia</taxon>
        <taxon>Chrysomeloidea</taxon>
        <taxon>Cerambycidae</taxon>
        <taxon>Lamiinae</taxon>
        <taxon>Monochamini</taxon>
        <taxon>Molorchus</taxon>
    </lineage>
</organism>
<evidence type="ECO:0000313" key="2">
    <source>
        <dbReference type="Proteomes" id="UP001162164"/>
    </source>
</evidence>
<dbReference type="InterPro" id="IPR036697">
    <property type="entry name" value="Hemocyanin_N_sf"/>
</dbReference>
<proteinExistence type="predicted"/>
<sequence length="137" mass="15725">MLKNCGKLFKMRGKGWWKTKNYSQNLIESMPMRLDAVLEVQCPQNKTSSYFLTGLKDPHLYQKGDNKSVFDVPPDYLNERYKPSGLEIINRIGEDVRGKIPVKPLSAPPSLDEILELDRNDNFSLSFPNTPTSLRSY</sequence>
<dbReference type="Gene3D" id="1.20.1370.10">
    <property type="entry name" value="Hemocyanin, N-terminal domain"/>
    <property type="match status" value="1"/>
</dbReference>
<gene>
    <name evidence="1" type="ORF">NQ317_006967</name>
</gene>
<comment type="caution">
    <text evidence="1">The sequence shown here is derived from an EMBL/GenBank/DDBJ whole genome shotgun (WGS) entry which is preliminary data.</text>
</comment>
<reference evidence="1" key="1">
    <citation type="journal article" date="2023" name="Insect Mol. Biol.">
        <title>Genome sequencing provides insights into the evolution of gene families encoding plant cell wall-degrading enzymes in longhorned beetles.</title>
        <authorList>
            <person name="Shin N.R."/>
            <person name="Okamura Y."/>
            <person name="Kirsch R."/>
            <person name="Pauchet Y."/>
        </authorList>
    </citation>
    <scope>NUCLEOTIDE SEQUENCE</scope>
    <source>
        <strain evidence="1">MMC_N1</strain>
    </source>
</reference>
<accession>A0ABQ9JKU9</accession>
<protein>
    <submittedName>
        <fullName evidence="1">Uncharacterized protein</fullName>
    </submittedName>
</protein>
<name>A0ABQ9JKU9_9CUCU</name>